<evidence type="ECO:0000256" key="1">
    <source>
        <dbReference type="SAM" id="SignalP"/>
    </source>
</evidence>
<sequence length="130" mass="13908">MIASSSLLLLLLALLLLSLAQLSRGECQVYAPELQSCSSNCAAFCRGSYHENLIQSVCVGHLSLCTCVLHCSAPPSAVNGIVSSGNSRGIGLELENPTPALIVFFNDDGFFSVKIHHCLNNLLKIYPRMG</sequence>
<evidence type="ECO:0008006" key="4">
    <source>
        <dbReference type="Google" id="ProtNLM"/>
    </source>
</evidence>
<name>A0AAV7DTN4_ARIFI</name>
<feature type="chain" id="PRO_5043720160" description="Defensin-like protein" evidence="1">
    <location>
        <begin position="26"/>
        <end position="130"/>
    </location>
</feature>
<gene>
    <name evidence="2" type="ORF">H6P81_020137</name>
</gene>
<evidence type="ECO:0000313" key="3">
    <source>
        <dbReference type="Proteomes" id="UP000825729"/>
    </source>
</evidence>
<dbReference type="EMBL" id="JAINDJ010000008">
    <property type="protein sequence ID" value="KAG9439972.1"/>
    <property type="molecule type" value="Genomic_DNA"/>
</dbReference>
<organism evidence="2 3">
    <name type="scientific">Aristolochia fimbriata</name>
    <name type="common">White veined hardy Dutchman's pipe vine</name>
    <dbReference type="NCBI Taxonomy" id="158543"/>
    <lineage>
        <taxon>Eukaryota</taxon>
        <taxon>Viridiplantae</taxon>
        <taxon>Streptophyta</taxon>
        <taxon>Embryophyta</taxon>
        <taxon>Tracheophyta</taxon>
        <taxon>Spermatophyta</taxon>
        <taxon>Magnoliopsida</taxon>
        <taxon>Magnoliidae</taxon>
        <taxon>Piperales</taxon>
        <taxon>Aristolochiaceae</taxon>
        <taxon>Aristolochia</taxon>
    </lineage>
</organism>
<evidence type="ECO:0000313" key="2">
    <source>
        <dbReference type="EMBL" id="KAG9439972.1"/>
    </source>
</evidence>
<accession>A0AAV7DTN4</accession>
<comment type="caution">
    <text evidence="2">The sequence shown here is derived from an EMBL/GenBank/DDBJ whole genome shotgun (WGS) entry which is preliminary data.</text>
</comment>
<proteinExistence type="predicted"/>
<dbReference type="AlphaFoldDB" id="A0AAV7DTN4"/>
<protein>
    <recommendedName>
        <fullName evidence="4">Defensin-like protein</fullName>
    </recommendedName>
</protein>
<keyword evidence="1" id="KW-0732">Signal</keyword>
<dbReference type="Proteomes" id="UP000825729">
    <property type="component" value="Unassembled WGS sequence"/>
</dbReference>
<feature type="signal peptide" evidence="1">
    <location>
        <begin position="1"/>
        <end position="25"/>
    </location>
</feature>
<keyword evidence="3" id="KW-1185">Reference proteome</keyword>
<reference evidence="2 3" key="1">
    <citation type="submission" date="2021-07" db="EMBL/GenBank/DDBJ databases">
        <title>The Aristolochia fimbriata genome: insights into angiosperm evolution, floral development and chemical biosynthesis.</title>
        <authorList>
            <person name="Jiao Y."/>
        </authorList>
    </citation>
    <scope>NUCLEOTIDE SEQUENCE [LARGE SCALE GENOMIC DNA]</scope>
    <source>
        <strain evidence="2">IBCAS-2021</strain>
        <tissue evidence="2">Leaf</tissue>
    </source>
</reference>